<dbReference type="Pfam" id="PF01855">
    <property type="entry name" value="POR_N"/>
    <property type="match status" value="1"/>
</dbReference>
<dbReference type="PIRSF" id="PIRSF006439">
    <property type="entry name" value="Indolepyruvate_ferr_oxidored"/>
    <property type="match status" value="1"/>
</dbReference>
<keyword evidence="8 14" id="KW-0249">Electron transport</keyword>
<dbReference type="GO" id="GO:0043805">
    <property type="term" value="F:indolepyruvate ferredoxin oxidoreductase activity"/>
    <property type="evidence" value="ECO:0007669"/>
    <property type="project" value="UniProtKB-EC"/>
</dbReference>
<dbReference type="InterPro" id="IPR029061">
    <property type="entry name" value="THDP-binding"/>
</dbReference>
<dbReference type="InterPro" id="IPR011766">
    <property type="entry name" value="TPP_enzyme_TPP-bd"/>
</dbReference>
<evidence type="ECO:0000256" key="14">
    <source>
        <dbReference type="PIRNR" id="PIRNR006439"/>
    </source>
</evidence>
<dbReference type="PANTHER" id="PTHR43710:SF5">
    <property type="entry name" value="INDOLEPYRUVATE FERREDOXIN OXIDOREDUCTASE ALPHA SUBUNIT"/>
    <property type="match status" value="1"/>
</dbReference>
<dbReference type="Gene3D" id="3.30.70.20">
    <property type="match status" value="1"/>
</dbReference>
<dbReference type="SUPFAM" id="SSF52922">
    <property type="entry name" value="TK C-terminal domain-like"/>
    <property type="match status" value="1"/>
</dbReference>
<evidence type="ECO:0000256" key="11">
    <source>
        <dbReference type="ARBA" id="ARBA00023014"/>
    </source>
</evidence>
<dbReference type="InterPro" id="IPR009014">
    <property type="entry name" value="Transketo_C/PFOR_II"/>
</dbReference>
<reference evidence="16 17" key="1">
    <citation type="journal article" date="2021" name="ISME Commun">
        <title>Automated analysis of genomic sequences facilitates high-throughput and comprehensive description of bacteria.</title>
        <authorList>
            <person name="Hitch T.C.A."/>
        </authorList>
    </citation>
    <scope>NUCLEOTIDE SEQUENCE [LARGE SCALE GENOMIC DNA]</scope>
    <source>
        <strain evidence="16 17">H2_18</strain>
    </source>
</reference>
<comment type="cofactor">
    <cofactor evidence="14">
        <name>[4Fe-4S] cluster</name>
        <dbReference type="ChEBI" id="CHEBI:49883"/>
    </cofactor>
    <text evidence="14">Binds 2 [4Fe-4S] clusters. In this family the first cluster has a non-standard and varying [4Fe-4S] binding motif CX(2)CX(2)CX(4-5)CP.</text>
</comment>
<keyword evidence="7 14" id="KW-0479">Metal-binding</keyword>
<sequence length="581" mass="63565">MGEKVIMLGNEAIARGAYEAGVKVSSAYPGTPSTEISEYLVQYKKDVYEEWAPNEKVAVEVAVGASISGVRSMACMKHVGLNVAADPLYSVSYMGVNGGLVLVVADDPGLYSSQNEQDTRMVARAAQIPVIEPSDSAEAKDFFKEAFALSEKYDRPFIFRTTTRLAHSQGLVELKEREEIADRPYEKQIQKNVMMPGNAKLRHIEIEKRNLELAEAANTLAINKMEINDTKIGVITSGIPYQYVKEALPQASVLKLGMVNPLPRKLIEEFVSKVETVYIVEELDPVIEEQVKSWGIKAIGKEIFTVQGEYSANMLRRAILKEELDLEKPAQAPGRPPILCPGCPHRSAFYVLKKLKMHAAGDIGCYTLGAVPPLSVIDTTMCMGSSISMLHGMEKAKGKEYIKNWVAVIGDSTFLHTGVNSLMNMVYNKATGTVMILDNSTTGMTGHQDHAATGKTLQQEPTYAIDIAGLCRAMGIKNVVEVNVFDIALLEKTIKEEVAKDEVSVIITKTPCVLLDKSKKPLYIAHEDKCKKCGMCMKPGCPAMTKNPDGTIRIDDTMCTGCGLCESLCKFGAIEMVKAGE</sequence>
<feature type="domain" description="4Fe-4S ferredoxin-type" evidence="15">
    <location>
        <begin position="520"/>
        <end position="549"/>
    </location>
</feature>
<dbReference type="PANTHER" id="PTHR43710">
    <property type="entry name" value="2-HYDROXYACYL-COA LYASE"/>
    <property type="match status" value="1"/>
</dbReference>
<gene>
    <name evidence="16" type="primary">iorA</name>
    <name evidence="16" type="ORF">OCV51_08150</name>
</gene>
<dbReference type="PROSITE" id="PS51379">
    <property type="entry name" value="4FE4S_FER_2"/>
    <property type="match status" value="2"/>
</dbReference>
<dbReference type="RefSeq" id="WP_059069210.1">
    <property type="nucleotide sequence ID" value="NZ_JAOQJX010000010.1"/>
</dbReference>
<dbReference type="InterPro" id="IPR017896">
    <property type="entry name" value="4Fe4S_Fe-S-bd"/>
</dbReference>
<evidence type="ECO:0000256" key="13">
    <source>
        <dbReference type="ARBA" id="ARBA00048332"/>
    </source>
</evidence>
<evidence type="ECO:0000256" key="1">
    <source>
        <dbReference type="ARBA" id="ARBA00002995"/>
    </source>
</evidence>
<dbReference type="InterPro" id="IPR002880">
    <property type="entry name" value="Pyrv_Fd/Flavodoxin_OxRdtase_N"/>
</dbReference>
<evidence type="ECO:0000313" key="16">
    <source>
        <dbReference type="EMBL" id="MCU6747627.1"/>
    </source>
</evidence>
<keyword evidence="6 14" id="KW-0004">4Fe-4S</keyword>
<dbReference type="NCBIfam" id="TIGR03336">
    <property type="entry name" value="IOR_alpha"/>
    <property type="match status" value="1"/>
</dbReference>
<evidence type="ECO:0000256" key="10">
    <source>
        <dbReference type="ARBA" id="ARBA00023004"/>
    </source>
</evidence>
<dbReference type="Gene3D" id="3.40.50.970">
    <property type="match status" value="2"/>
</dbReference>
<dbReference type="EC" id="1.2.7.8" evidence="3 14"/>
<evidence type="ECO:0000256" key="7">
    <source>
        <dbReference type="ARBA" id="ARBA00022723"/>
    </source>
</evidence>
<dbReference type="InterPro" id="IPR017721">
    <property type="entry name" value="IorA"/>
</dbReference>
<dbReference type="Pfam" id="PF00037">
    <property type="entry name" value="Fer4"/>
    <property type="match status" value="1"/>
</dbReference>
<dbReference type="Pfam" id="PF02775">
    <property type="entry name" value="TPP_enzyme_C"/>
    <property type="match status" value="1"/>
</dbReference>
<protein>
    <recommendedName>
        <fullName evidence="4 14">Indolepyruvate oxidoreductase subunit IorA</fullName>
        <shortName evidence="14">IOR</shortName>
        <ecNumber evidence="3 14">1.2.7.8</ecNumber>
    </recommendedName>
    <alternativeName>
        <fullName evidence="12 14">Indolepyruvate ferredoxin oxidoreductase subunit alpha</fullName>
    </alternativeName>
</protein>
<comment type="subunit">
    <text evidence="2">Heterodimer of the IorA and IorB subunits.</text>
</comment>
<evidence type="ECO:0000256" key="9">
    <source>
        <dbReference type="ARBA" id="ARBA00023002"/>
    </source>
</evidence>
<evidence type="ECO:0000259" key="15">
    <source>
        <dbReference type="PROSITE" id="PS51379"/>
    </source>
</evidence>
<proteinExistence type="predicted"/>
<comment type="catalytic activity">
    <reaction evidence="13 14">
        <text>indole-3-pyruvate + 2 oxidized [2Fe-2S]-[ferredoxin] + CoA = (indol-3-yl)acetyl-CoA + 2 reduced [2Fe-2S]-[ferredoxin] + CO2 + H(+)</text>
        <dbReference type="Rhea" id="RHEA:12645"/>
        <dbReference type="Rhea" id="RHEA-COMP:10000"/>
        <dbReference type="Rhea" id="RHEA-COMP:10001"/>
        <dbReference type="ChEBI" id="CHEBI:15378"/>
        <dbReference type="ChEBI" id="CHEBI:16526"/>
        <dbReference type="ChEBI" id="CHEBI:17640"/>
        <dbReference type="ChEBI" id="CHEBI:33737"/>
        <dbReference type="ChEBI" id="CHEBI:33738"/>
        <dbReference type="ChEBI" id="CHEBI:57271"/>
        <dbReference type="ChEBI" id="CHEBI:57287"/>
        <dbReference type="EC" id="1.2.7.8"/>
    </reaction>
</comment>
<dbReference type="Proteomes" id="UP001652394">
    <property type="component" value="Unassembled WGS sequence"/>
</dbReference>
<dbReference type="CDD" id="cd02008">
    <property type="entry name" value="TPP_IOR_alpha"/>
    <property type="match status" value="1"/>
</dbReference>
<dbReference type="SUPFAM" id="SSF52518">
    <property type="entry name" value="Thiamin diphosphate-binding fold (THDP-binding)"/>
    <property type="match status" value="2"/>
</dbReference>
<keyword evidence="17" id="KW-1185">Reference proteome</keyword>
<name>A0ABT2TCN0_9FIRM</name>
<evidence type="ECO:0000256" key="2">
    <source>
        <dbReference type="ARBA" id="ARBA00011238"/>
    </source>
</evidence>
<keyword evidence="11 14" id="KW-0411">Iron-sulfur</keyword>
<keyword evidence="5 14" id="KW-0813">Transport</keyword>
<evidence type="ECO:0000256" key="3">
    <source>
        <dbReference type="ARBA" id="ARBA00012812"/>
    </source>
</evidence>
<organism evidence="16 17">
    <name type="scientific">Faecalicatena acetigenes</name>
    <dbReference type="NCBI Taxonomy" id="2981790"/>
    <lineage>
        <taxon>Bacteria</taxon>
        <taxon>Bacillati</taxon>
        <taxon>Bacillota</taxon>
        <taxon>Clostridia</taxon>
        <taxon>Lachnospirales</taxon>
        <taxon>Lachnospiraceae</taxon>
        <taxon>Faecalicatena</taxon>
    </lineage>
</organism>
<feature type="domain" description="4Fe-4S ferredoxin-type" evidence="15">
    <location>
        <begin position="550"/>
        <end position="579"/>
    </location>
</feature>
<evidence type="ECO:0000256" key="12">
    <source>
        <dbReference type="ARBA" id="ARBA00030514"/>
    </source>
</evidence>
<evidence type="ECO:0000313" key="17">
    <source>
        <dbReference type="Proteomes" id="UP001652394"/>
    </source>
</evidence>
<evidence type="ECO:0000256" key="6">
    <source>
        <dbReference type="ARBA" id="ARBA00022485"/>
    </source>
</evidence>
<evidence type="ECO:0000256" key="5">
    <source>
        <dbReference type="ARBA" id="ARBA00022448"/>
    </source>
</evidence>
<dbReference type="EMBL" id="JAOQJX010000010">
    <property type="protein sequence ID" value="MCU6747627.1"/>
    <property type="molecule type" value="Genomic_DNA"/>
</dbReference>
<comment type="function">
    <text evidence="1 14">Catalyzes the ferredoxin-dependent oxidative decarboxylation of arylpyruvates.</text>
</comment>
<evidence type="ECO:0000256" key="4">
    <source>
        <dbReference type="ARBA" id="ARBA00017710"/>
    </source>
</evidence>
<dbReference type="InterPro" id="IPR045025">
    <property type="entry name" value="HACL1-like"/>
</dbReference>
<keyword evidence="9 14" id="KW-0560">Oxidoreductase</keyword>
<accession>A0ABT2TCN0</accession>
<dbReference type="CDD" id="cd07034">
    <property type="entry name" value="TPP_PYR_PFOR_IOR-alpha_like"/>
    <property type="match status" value="1"/>
</dbReference>
<comment type="caution">
    <text evidence="16">The sequence shown here is derived from an EMBL/GenBank/DDBJ whole genome shotgun (WGS) entry which is preliminary data.</text>
</comment>
<evidence type="ECO:0000256" key="8">
    <source>
        <dbReference type="ARBA" id="ARBA00022982"/>
    </source>
</evidence>
<keyword evidence="10 14" id="KW-0408">Iron</keyword>